<dbReference type="SFLD" id="SFLDG01019">
    <property type="entry name" value="Terpene_Cyclase_Like_1_C_Termi"/>
    <property type="match status" value="1"/>
</dbReference>
<accession>A0AAD6EME0</accession>
<sequence>MLEHLTYARDRLIESYFFAVALYFEPHNSRARIMVTKYWTMLTVLDDTFDVYGTYEECKLLTDAFQRWDEKAIDCLPTYLKGFYRKFINTVNGFQHELEPSEKYRVSYLIHETQKLVDSYMQELEWHAKKQVPTFNQRKKTAIEGNAGSVVVCSPLLGMGEVVTEEALNWLTSLPEVVIASMEICRYSDESASYEREMTAGQGPTTIACYMIEHNLRKEEAALKFEYFINESWKKMNRAFLRTTNTPLELLHPLANAARLSTAEYLLGFSYSSKLKEFISLLMLKPFSL</sequence>
<dbReference type="InterPro" id="IPR050148">
    <property type="entry name" value="Terpene_synthase-like"/>
</dbReference>
<feature type="domain" description="Terpene synthase metal-binding" evidence="4">
    <location>
        <begin position="3"/>
        <end position="235"/>
    </location>
</feature>
<gene>
    <name evidence="5" type="ORF">LUZ61_018943</name>
</gene>
<evidence type="ECO:0000313" key="6">
    <source>
        <dbReference type="Proteomes" id="UP001210211"/>
    </source>
</evidence>
<dbReference type="PANTHER" id="PTHR31225:SF93">
    <property type="entry name" value="ALPHA-HUMULENE_(-)-(E)-BETA-CARYOPHYLLENE SYNTHASE"/>
    <property type="match status" value="1"/>
</dbReference>
<dbReference type="Gene3D" id="1.10.600.10">
    <property type="entry name" value="Farnesyl Diphosphate Synthase"/>
    <property type="match status" value="1"/>
</dbReference>
<keyword evidence="2" id="KW-0460">Magnesium</keyword>
<reference evidence="5 6" key="1">
    <citation type="journal article" date="2022" name="Cell">
        <title>Repeat-based holocentromeres influence genome architecture and karyotype evolution.</title>
        <authorList>
            <person name="Hofstatter P.G."/>
            <person name="Thangavel G."/>
            <person name="Lux T."/>
            <person name="Neumann P."/>
            <person name="Vondrak T."/>
            <person name="Novak P."/>
            <person name="Zhang M."/>
            <person name="Costa L."/>
            <person name="Castellani M."/>
            <person name="Scott A."/>
            <person name="Toegelov H."/>
            <person name="Fuchs J."/>
            <person name="Mata-Sucre Y."/>
            <person name="Dias Y."/>
            <person name="Vanzela A.L.L."/>
            <person name="Huettel B."/>
            <person name="Almeida C.C.S."/>
            <person name="Simkova H."/>
            <person name="Souza G."/>
            <person name="Pedrosa-Harand A."/>
            <person name="Macas J."/>
            <person name="Mayer K.F.X."/>
            <person name="Houben A."/>
            <person name="Marques A."/>
        </authorList>
    </citation>
    <scope>NUCLEOTIDE SEQUENCE [LARGE SCALE GENOMIC DNA]</scope>
    <source>
        <strain evidence="5">RhyTen1mFocal</strain>
    </source>
</reference>
<dbReference type="GO" id="GO:0016114">
    <property type="term" value="P:terpenoid biosynthetic process"/>
    <property type="evidence" value="ECO:0007669"/>
    <property type="project" value="InterPro"/>
</dbReference>
<proteinExistence type="predicted"/>
<evidence type="ECO:0000256" key="2">
    <source>
        <dbReference type="ARBA" id="ARBA00022842"/>
    </source>
</evidence>
<evidence type="ECO:0000313" key="5">
    <source>
        <dbReference type="EMBL" id="KAJ3689779.1"/>
    </source>
</evidence>
<evidence type="ECO:0000259" key="4">
    <source>
        <dbReference type="Pfam" id="PF03936"/>
    </source>
</evidence>
<dbReference type="Pfam" id="PF03936">
    <property type="entry name" value="Terpene_synth_C"/>
    <property type="match status" value="1"/>
</dbReference>
<dbReference type="EMBL" id="JAMRDG010000002">
    <property type="protein sequence ID" value="KAJ3689779.1"/>
    <property type="molecule type" value="Genomic_DNA"/>
</dbReference>
<dbReference type="AlphaFoldDB" id="A0AAD6EME0"/>
<protein>
    <recommendedName>
        <fullName evidence="4">Terpene synthase metal-binding domain-containing protein</fullName>
    </recommendedName>
</protein>
<comment type="caution">
    <text evidence="5">The sequence shown here is derived from an EMBL/GenBank/DDBJ whole genome shotgun (WGS) entry which is preliminary data.</text>
</comment>
<dbReference type="GO" id="GO:0010333">
    <property type="term" value="F:terpene synthase activity"/>
    <property type="evidence" value="ECO:0007669"/>
    <property type="project" value="InterPro"/>
</dbReference>
<name>A0AAD6EME0_9POAL</name>
<dbReference type="SFLD" id="SFLDS00005">
    <property type="entry name" value="Isoprenoid_Synthase_Type_I"/>
    <property type="match status" value="1"/>
</dbReference>
<dbReference type="SUPFAM" id="SSF48576">
    <property type="entry name" value="Terpenoid synthases"/>
    <property type="match status" value="1"/>
</dbReference>
<keyword evidence="1" id="KW-0479">Metal-binding</keyword>
<organism evidence="5 6">
    <name type="scientific">Rhynchospora tenuis</name>
    <dbReference type="NCBI Taxonomy" id="198213"/>
    <lineage>
        <taxon>Eukaryota</taxon>
        <taxon>Viridiplantae</taxon>
        <taxon>Streptophyta</taxon>
        <taxon>Embryophyta</taxon>
        <taxon>Tracheophyta</taxon>
        <taxon>Spermatophyta</taxon>
        <taxon>Magnoliopsida</taxon>
        <taxon>Liliopsida</taxon>
        <taxon>Poales</taxon>
        <taxon>Cyperaceae</taxon>
        <taxon>Cyperoideae</taxon>
        <taxon>Rhynchosporeae</taxon>
        <taxon>Rhynchospora</taxon>
    </lineage>
</organism>
<dbReference type="InterPro" id="IPR008949">
    <property type="entry name" value="Isoprenoid_synthase_dom_sf"/>
</dbReference>
<keyword evidence="6" id="KW-1185">Reference proteome</keyword>
<keyword evidence="3" id="KW-0456">Lyase</keyword>
<evidence type="ECO:0000256" key="1">
    <source>
        <dbReference type="ARBA" id="ARBA00022723"/>
    </source>
</evidence>
<dbReference type="Proteomes" id="UP001210211">
    <property type="component" value="Unassembled WGS sequence"/>
</dbReference>
<dbReference type="PANTHER" id="PTHR31225">
    <property type="entry name" value="OS04G0344100 PROTEIN-RELATED"/>
    <property type="match status" value="1"/>
</dbReference>
<dbReference type="InterPro" id="IPR005630">
    <property type="entry name" value="Terpene_synthase_metal-bd"/>
</dbReference>
<evidence type="ECO:0000256" key="3">
    <source>
        <dbReference type="ARBA" id="ARBA00023239"/>
    </source>
</evidence>
<dbReference type="InterPro" id="IPR034741">
    <property type="entry name" value="Terpene_cyclase-like_1_C"/>
</dbReference>
<dbReference type="GO" id="GO:0000287">
    <property type="term" value="F:magnesium ion binding"/>
    <property type="evidence" value="ECO:0007669"/>
    <property type="project" value="InterPro"/>
</dbReference>